<dbReference type="SUPFAM" id="SSF53613">
    <property type="entry name" value="Ribokinase-like"/>
    <property type="match status" value="1"/>
</dbReference>
<evidence type="ECO:0000313" key="5">
    <source>
        <dbReference type="EMBL" id="ADI23329.1"/>
    </source>
</evidence>
<dbReference type="AlphaFoldDB" id="E7C7A5"/>
<organism evidence="5">
    <name type="scientific">uncultured Oceanospirillales bacterium HF0770_27O18</name>
    <dbReference type="NCBI Taxonomy" id="723623"/>
    <lineage>
        <taxon>Bacteria</taxon>
        <taxon>Pseudomonadati</taxon>
        <taxon>Pseudomonadota</taxon>
        <taxon>Gammaproteobacteria</taxon>
        <taxon>Oceanospirillales</taxon>
        <taxon>environmental samples</taxon>
    </lineage>
</organism>
<sequence length="345" mass="37110">MASFVNRPGVRMEKKYHVYALGNALVDTEVEVTDEFLTRLDLSKGLMTLVDEARQQELVAALAGEAEPHKHTCGGSACNTVVAARHFGGRGYYACKVADDDTGDFFVRDLQAAGVDTNMIGTREDGVSGKCLVMITPDAERTMHTFLGISQSVGEQELDEDAIAASEFVYLEGYLVSSDSARAAAVRLRQLAEKHGVRTSLTFSDPAMVQFFRDGLAEMLGDGVDLLFCNEAEALGYTDTDSPQAALEALKPLCRALVMTRGAEGALIWDGERVHHIDATPVKAIDTNGAGDMFAGAYLYALTHGHDHVTAGRLAAAASSRLVTEFGPRLPAEAHLEVRKQVLGE</sequence>
<comment type="similarity">
    <text evidence="1">Belongs to the carbohydrate kinase PfkB family.</text>
</comment>
<dbReference type="PANTHER" id="PTHR43320:SF3">
    <property type="entry name" value="CARBOHYDRATE KINASE PFKB DOMAIN-CONTAINING PROTEIN"/>
    <property type="match status" value="1"/>
</dbReference>
<proteinExistence type="inferred from homology"/>
<dbReference type="InterPro" id="IPR011611">
    <property type="entry name" value="PfkB_dom"/>
</dbReference>
<dbReference type="PROSITE" id="PS00584">
    <property type="entry name" value="PFKB_KINASES_2"/>
    <property type="match status" value="1"/>
</dbReference>
<dbReference type="GO" id="GO:0016301">
    <property type="term" value="F:kinase activity"/>
    <property type="evidence" value="ECO:0007669"/>
    <property type="project" value="UniProtKB-KW"/>
</dbReference>
<protein>
    <submittedName>
        <fullName evidence="5">Sugar kinases, ribokinase family</fullName>
    </submittedName>
</protein>
<feature type="domain" description="Carbohydrate kinase PfkB" evidence="4">
    <location>
        <begin position="68"/>
        <end position="333"/>
    </location>
</feature>
<keyword evidence="3 5" id="KW-0418">Kinase</keyword>
<dbReference type="PANTHER" id="PTHR43320">
    <property type="entry name" value="SUGAR KINASE"/>
    <property type="match status" value="1"/>
</dbReference>
<dbReference type="InterPro" id="IPR002173">
    <property type="entry name" value="Carboh/pur_kinase_PfkB_CS"/>
</dbReference>
<evidence type="ECO:0000256" key="2">
    <source>
        <dbReference type="ARBA" id="ARBA00022679"/>
    </source>
</evidence>
<name>E7C7A5_9GAMM</name>
<dbReference type="Pfam" id="PF00294">
    <property type="entry name" value="PfkB"/>
    <property type="match status" value="1"/>
</dbReference>
<dbReference type="Gene3D" id="3.40.1190.20">
    <property type="match status" value="1"/>
</dbReference>
<dbReference type="EMBL" id="GU568012">
    <property type="protein sequence ID" value="ADI23329.1"/>
    <property type="molecule type" value="Genomic_DNA"/>
</dbReference>
<dbReference type="CDD" id="cd01168">
    <property type="entry name" value="adenosine_kinase"/>
    <property type="match status" value="1"/>
</dbReference>
<evidence type="ECO:0000256" key="1">
    <source>
        <dbReference type="ARBA" id="ARBA00010688"/>
    </source>
</evidence>
<accession>E7C7A5</accession>
<dbReference type="InterPro" id="IPR052700">
    <property type="entry name" value="Carb_kinase_PfkB-like"/>
</dbReference>
<keyword evidence="2" id="KW-0808">Transferase</keyword>
<evidence type="ECO:0000256" key="3">
    <source>
        <dbReference type="ARBA" id="ARBA00022777"/>
    </source>
</evidence>
<dbReference type="InterPro" id="IPR029056">
    <property type="entry name" value="Ribokinase-like"/>
</dbReference>
<evidence type="ECO:0000259" key="4">
    <source>
        <dbReference type="Pfam" id="PF00294"/>
    </source>
</evidence>
<reference evidence="5" key="1">
    <citation type="submission" date="2010-01" db="EMBL/GenBank/DDBJ databases">
        <title>Genome fragments of uncultured bacteria from the North Pacific subtropical Gyre.</title>
        <authorList>
            <person name="Pham V.D."/>
            <person name="Delong E.F."/>
        </authorList>
    </citation>
    <scope>NUCLEOTIDE SEQUENCE</scope>
</reference>